<dbReference type="InterPro" id="IPR000515">
    <property type="entry name" value="MetI-like"/>
</dbReference>
<dbReference type="Pfam" id="PF00528">
    <property type="entry name" value="BPD_transp_1"/>
    <property type="match status" value="1"/>
</dbReference>
<dbReference type="RefSeq" id="WP_167939532.1">
    <property type="nucleotide sequence ID" value="NZ_JAATJA010000001.1"/>
</dbReference>
<evidence type="ECO:0000256" key="3">
    <source>
        <dbReference type="ARBA" id="ARBA00022475"/>
    </source>
</evidence>
<dbReference type="GO" id="GO:0055085">
    <property type="term" value="P:transmembrane transport"/>
    <property type="evidence" value="ECO:0007669"/>
    <property type="project" value="InterPro"/>
</dbReference>
<gene>
    <name evidence="9" type="ORF">GGQ74_000032</name>
</gene>
<feature type="domain" description="ABC transmembrane type-1" evidence="8">
    <location>
        <begin position="70"/>
        <end position="269"/>
    </location>
</feature>
<sequence>MTDKAASFPFRRKVGAYALPLSGGVFPWLCGACGAVVMAFILLPLYEMISQPSLEALTEAASDPEVRQSILLSIWTSGAASAAVFALGTPLAWLLARASFPGRKLVESVIDLPIMLPHPVVGIALLSIAGRGHWLGDALGAAGLRLMGTSFGIVVVMAFVGLPFYVSAAKSGFEGVPARLENVSRSLGAGCAATFLRVTVPLCWRHMLAGFIMCMARAVSEFGAIIIVAYHPRVAPVLMYERFTAYGLRYSQPVAVWLIAVCLVLFLLLRVVTQPSRRAA</sequence>
<evidence type="ECO:0000256" key="1">
    <source>
        <dbReference type="ARBA" id="ARBA00004651"/>
    </source>
</evidence>
<evidence type="ECO:0000256" key="5">
    <source>
        <dbReference type="ARBA" id="ARBA00022989"/>
    </source>
</evidence>
<keyword evidence="10" id="KW-1185">Reference proteome</keyword>
<evidence type="ECO:0000256" key="7">
    <source>
        <dbReference type="RuleBase" id="RU363032"/>
    </source>
</evidence>
<evidence type="ECO:0000256" key="4">
    <source>
        <dbReference type="ARBA" id="ARBA00022692"/>
    </source>
</evidence>
<dbReference type="PROSITE" id="PS50928">
    <property type="entry name" value="ABC_TM1"/>
    <property type="match status" value="1"/>
</dbReference>
<name>A0A846QIV2_9BACT</name>
<evidence type="ECO:0000256" key="2">
    <source>
        <dbReference type="ARBA" id="ARBA00022448"/>
    </source>
</evidence>
<evidence type="ECO:0000259" key="8">
    <source>
        <dbReference type="PROSITE" id="PS50928"/>
    </source>
</evidence>
<accession>A0A846QIV2</accession>
<keyword evidence="3" id="KW-1003">Cell membrane</keyword>
<feature type="transmembrane region" description="Helical" evidence="7">
    <location>
        <begin position="70"/>
        <end position="96"/>
    </location>
</feature>
<keyword evidence="4 7" id="KW-0812">Transmembrane</keyword>
<dbReference type="Gene3D" id="1.10.3720.10">
    <property type="entry name" value="MetI-like"/>
    <property type="match status" value="1"/>
</dbReference>
<evidence type="ECO:0000313" key="10">
    <source>
        <dbReference type="Proteomes" id="UP000580856"/>
    </source>
</evidence>
<protein>
    <submittedName>
        <fullName evidence="9">Molybdate/tungstate transport system permease protein</fullName>
    </submittedName>
</protein>
<proteinExistence type="inferred from homology"/>
<comment type="caution">
    <text evidence="9">The sequence shown here is derived from an EMBL/GenBank/DDBJ whole genome shotgun (WGS) entry which is preliminary data.</text>
</comment>
<feature type="transmembrane region" description="Helical" evidence="7">
    <location>
        <begin position="146"/>
        <end position="166"/>
    </location>
</feature>
<keyword evidence="2 7" id="KW-0813">Transport</keyword>
<comment type="subcellular location">
    <subcellularLocation>
        <location evidence="1 7">Cell membrane</location>
        <topology evidence="1 7">Multi-pass membrane protein</topology>
    </subcellularLocation>
</comment>
<comment type="similarity">
    <text evidence="7">Belongs to the binding-protein-dependent transport system permease family.</text>
</comment>
<dbReference type="InterPro" id="IPR035906">
    <property type="entry name" value="MetI-like_sf"/>
</dbReference>
<dbReference type="EMBL" id="JAATJA010000001">
    <property type="protein sequence ID" value="NJB66392.1"/>
    <property type="molecule type" value="Genomic_DNA"/>
</dbReference>
<dbReference type="GO" id="GO:0005886">
    <property type="term" value="C:plasma membrane"/>
    <property type="evidence" value="ECO:0007669"/>
    <property type="project" value="UniProtKB-SubCell"/>
</dbReference>
<feature type="transmembrane region" description="Helical" evidence="7">
    <location>
        <begin position="211"/>
        <end position="230"/>
    </location>
</feature>
<dbReference type="PANTHER" id="PTHR30183:SF3">
    <property type="entry name" value="MOLYBDENUM TRANSPORT SYSTEM PERMEASE PROTEIN MODB"/>
    <property type="match status" value="1"/>
</dbReference>
<dbReference type="Proteomes" id="UP000580856">
    <property type="component" value="Unassembled WGS sequence"/>
</dbReference>
<feature type="transmembrane region" description="Helical" evidence="7">
    <location>
        <begin position="250"/>
        <end position="269"/>
    </location>
</feature>
<feature type="transmembrane region" description="Helical" evidence="7">
    <location>
        <begin position="25"/>
        <end position="49"/>
    </location>
</feature>
<keyword evidence="6 7" id="KW-0472">Membrane</keyword>
<reference evidence="9 10" key="1">
    <citation type="submission" date="2020-03" db="EMBL/GenBank/DDBJ databases">
        <title>Genomic Encyclopedia of Type Strains, Phase IV (KMG-IV): sequencing the most valuable type-strain genomes for metagenomic binning, comparative biology and taxonomic classification.</title>
        <authorList>
            <person name="Goeker M."/>
        </authorList>
    </citation>
    <scope>NUCLEOTIDE SEQUENCE [LARGE SCALE GENOMIC DNA]</scope>
    <source>
        <strain evidence="9 10">DSM 24233</strain>
    </source>
</reference>
<feature type="transmembrane region" description="Helical" evidence="7">
    <location>
        <begin position="116"/>
        <end position="134"/>
    </location>
</feature>
<evidence type="ECO:0000313" key="9">
    <source>
        <dbReference type="EMBL" id="NJB66392.1"/>
    </source>
</evidence>
<dbReference type="AlphaFoldDB" id="A0A846QIV2"/>
<organism evidence="9 10">
    <name type="scientific">Desulfobaculum xiamenense</name>
    <dbReference type="NCBI Taxonomy" id="995050"/>
    <lineage>
        <taxon>Bacteria</taxon>
        <taxon>Pseudomonadati</taxon>
        <taxon>Thermodesulfobacteriota</taxon>
        <taxon>Desulfovibrionia</taxon>
        <taxon>Desulfovibrionales</taxon>
        <taxon>Desulfovibrionaceae</taxon>
        <taxon>Desulfobaculum</taxon>
    </lineage>
</organism>
<dbReference type="CDD" id="cd06261">
    <property type="entry name" value="TM_PBP2"/>
    <property type="match status" value="1"/>
</dbReference>
<dbReference type="PANTHER" id="PTHR30183">
    <property type="entry name" value="MOLYBDENUM TRANSPORT SYSTEM PERMEASE PROTEIN MODB"/>
    <property type="match status" value="1"/>
</dbReference>
<keyword evidence="5 7" id="KW-1133">Transmembrane helix</keyword>
<dbReference type="SUPFAM" id="SSF161098">
    <property type="entry name" value="MetI-like"/>
    <property type="match status" value="1"/>
</dbReference>
<evidence type="ECO:0000256" key="6">
    <source>
        <dbReference type="ARBA" id="ARBA00023136"/>
    </source>
</evidence>